<dbReference type="InterPro" id="IPR001296">
    <property type="entry name" value="Glyco_trans_1"/>
</dbReference>
<dbReference type="SUPFAM" id="SSF53756">
    <property type="entry name" value="UDP-Glycosyltransferase/glycogen phosphorylase"/>
    <property type="match status" value="1"/>
</dbReference>
<dbReference type="PANTHER" id="PTHR46401:SF2">
    <property type="entry name" value="GLYCOSYLTRANSFERASE WBBK-RELATED"/>
    <property type="match status" value="1"/>
</dbReference>
<accession>A0A533I7T0</accession>
<dbReference type="CDD" id="cd03809">
    <property type="entry name" value="GT4_MtfB-like"/>
    <property type="match status" value="1"/>
</dbReference>
<gene>
    <name evidence="3" type="ORF">DI616_11115</name>
</gene>
<dbReference type="Proteomes" id="UP000315344">
    <property type="component" value="Unassembled WGS sequence"/>
</dbReference>
<proteinExistence type="predicted"/>
<evidence type="ECO:0000313" key="4">
    <source>
        <dbReference type="Proteomes" id="UP000315344"/>
    </source>
</evidence>
<dbReference type="GO" id="GO:0016757">
    <property type="term" value="F:glycosyltransferase activity"/>
    <property type="evidence" value="ECO:0007669"/>
    <property type="project" value="InterPro"/>
</dbReference>
<dbReference type="Gene3D" id="3.40.50.2000">
    <property type="entry name" value="Glycogen Phosphorylase B"/>
    <property type="match status" value="1"/>
</dbReference>
<comment type="caution">
    <text evidence="3">The sequence shown here is derived from an EMBL/GenBank/DDBJ whole genome shotgun (WGS) entry which is preliminary data.</text>
</comment>
<dbReference type="AlphaFoldDB" id="A0A533I7T0"/>
<organism evidence="3 4">
    <name type="scientific">Paracoccus denitrificans</name>
    <dbReference type="NCBI Taxonomy" id="266"/>
    <lineage>
        <taxon>Bacteria</taxon>
        <taxon>Pseudomonadati</taxon>
        <taxon>Pseudomonadota</taxon>
        <taxon>Alphaproteobacteria</taxon>
        <taxon>Rhodobacterales</taxon>
        <taxon>Paracoccaceae</taxon>
        <taxon>Paracoccus</taxon>
    </lineage>
</organism>
<dbReference type="EMBL" id="VAFL01000007">
    <property type="protein sequence ID" value="TKW66494.1"/>
    <property type="molecule type" value="Genomic_DNA"/>
</dbReference>
<name>A0A533I7T0_PARDE</name>
<evidence type="ECO:0000313" key="3">
    <source>
        <dbReference type="EMBL" id="TKW66494.1"/>
    </source>
</evidence>
<dbReference type="PANTHER" id="PTHR46401">
    <property type="entry name" value="GLYCOSYLTRANSFERASE WBBK-RELATED"/>
    <property type="match status" value="1"/>
</dbReference>
<feature type="domain" description="Glycosyl transferase family 1" evidence="2">
    <location>
        <begin position="234"/>
        <end position="382"/>
    </location>
</feature>
<dbReference type="Pfam" id="PF00534">
    <property type="entry name" value="Glycos_transf_1"/>
    <property type="match status" value="1"/>
</dbReference>
<evidence type="ECO:0000259" key="2">
    <source>
        <dbReference type="Pfam" id="PF00534"/>
    </source>
</evidence>
<keyword evidence="1 3" id="KW-0808">Transferase</keyword>
<protein>
    <submittedName>
        <fullName evidence="3">Glycosyltransferase family 4 protein</fullName>
    </submittedName>
</protein>
<sequence>MSAEAPVVLDVSRLVSRIGTGPLTGIDRVEAAWLAHMSNRDHLLLCRVSRGQLLLPPTAGRAILNWISGDQTGLSSVAGWRERLAGRSDAPARAMTALRKMAIIATGRTGAGILAASRKHFPAGATYLNVGHANLDRGLLASLKDLRPVVMIHDTIPLDHPEFTRPGQSEKFRNRFMTAMSLADRIIAISDATATQIELWRKRLGVTRRAPITTARIGTTLCTPDPSAIPADLDLTRPYFVTLGTIEPRKNHALLLDVWDRLSRQAPAQSIPQLFILGRRGWNNEQVFARLDHLPTSGPVIERAGLSDGAVAALLERSHALLMPSFAEGFGLPLTEAAARGIAVLTAPLPAAKEILGDYATYLPPHSAAPWVEAISGLAQAEPIRMNSIDIPTWNDHFRKVGALLSAVN</sequence>
<reference evidence="3 4" key="1">
    <citation type="journal article" date="2017" name="Nat. Commun.">
        <title>In situ click chemistry generation of cyclooxygenase-2 inhibitors.</title>
        <authorList>
            <person name="Bhardwaj A."/>
            <person name="Kaur J."/>
            <person name="Wuest M."/>
            <person name="Wuest F."/>
        </authorList>
    </citation>
    <scope>NUCLEOTIDE SEQUENCE [LARGE SCALE GENOMIC DNA]</scope>
    <source>
        <strain evidence="3">S2_012_000_R3_94</strain>
    </source>
</reference>
<evidence type="ECO:0000256" key="1">
    <source>
        <dbReference type="ARBA" id="ARBA00022679"/>
    </source>
</evidence>